<evidence type="ECO:0000313" key="1">
    <source>
        <dbReference type="EMBL" id="JAE31521.1"/>
    </source>
</evidence>
<organism evidence="1">
    <name type="scientific">Arundo donax</name>
    <name type="common">Giant reed</name>
    <name type="synonym">Donax arundinaceus</name>
    <dbReference type="NCBI Taxonomy" id="35708"/>
    <lineage>
        <taxon>Eukaryota</taxon>
        <taxon>Viridiplantae</taxon>
        <taxon>Streptophyta</taxon>
        <taxon>Embryophyta</taxon>
        <taxon>Tracheophyta</taxon>
        <taxon>Spermatophyta</taxon>
        <taxon>Magnoliopsida</taxon>
        <taxon>Liliopsida</taxon>
        <taxon>Poales</taxon>
        <taxon>Poaceae</taxon>
        <taxon>PACMAD clade</taxon>
        <taxon>Arundinoideae</taxon>
        <taxon>Arundineae</taxon>
        <taxon>Arundo</taxon>
    </lineage>
</organism>
<dbReference type="AlphaFoldDB" id="A0A0A9H9L2"/>
<dbReference type="EMBL" id="GBRH01166375">
    <property type="protein sequence ID" value="JAE31521.1"/>
    <property type="molecule type" value="Transcribed_RNA"/>
</dbReference>
<accession>A0A0A9H9L2</accession>
<sequence>MRLAGTVPRDHVLIDEELVAT</sequence>
<protein>
    <submittedName>
        <fullName evidence="1">Uncharacterized protein</fullName>
    </submittedName>
</protein>
<name>A0A0A9H9L2_ARUDO</name>
<reference evidence="1" key="2">
    <citation type="journal article" date="2015" name="Data Brief">
        <title>Shoot transcriptome of the giant reed, Arundo donax.</title>
        <authorList>
            <person name="Barrero R.A."/>
            <person name="Guerrero F.D."/>
            <person name="Moolhuijzen P."/>
            <person name="Goolsby J.A."/>
            <person name="Tidwell J."/>
            <person name="Bellgard S.E."/>
            <person name="Bellgard M.I."/>
        </authorList>
    </citation>
    <scope>NUCLEOTIDE SEQUENCE</scope>
    <source>
        <tissue evidence="1">Shoot tissue taken approximately 20 cm above the soil surface</tissue>
    </source>
</reference>
<reference evidence="1" key="1">
    <citation type="submission" date="2014-09" db="EMBL/GenBank/DDBJ databases">
        <authorList>
            <person name="Magalhaes I.L.F."/>
            <person name="Oliveira U."/>
            <person name="Santos F.R."/>
            <person name="Vidigal T.H.D.A."/>
            <person name="Brescovit A.D."/>
            <person name="Santos A.J."/>
        </authorList>
    </citation>
    <scope>NUCLEOTIDE SEQUENCE</scope>
    <source>
        <tissue evidence="1">Shoot tissue taken approximately 20 cm above the soil surface</tissue>
    </source>
</reference>
<proteinExistence type="predicted"/>